<dbReference type="InterPro" id="IPR028098">
    <property type="entry name" value="Glyco_trans_4-like_N"/>
</dbReference>
<dbReference type="Pfam" id="PF13692">
    <property type="entry name" value="Glyco_trans_1_4"/>
    <property type="match status" value="1"/>
</dbReference>
<dbReference type="Gene3D" id="3.40.50.2000">
    <property type="entry name" value="Glycogen Phosphorylase B"/>
    <property type="match status" value="2"/>
</dbReference>
<reference evidence="2 3" key="1">
    <citation type="submission" date="2016-03" db="EMBL/GenBank/DDBJ databases">
        <title>Draft Genome Assembly of Pseudomonas putida strain CBF10-2.</title>
        <authorList>
            <person name="Iyer R.S."/>
            <person name="Damania A."/>
        </authorList>
    </citation>
    <scope>NUCLEOTIDE SEQUENCE [LARGE SCALE GENOMIC DNA]</scope>
    <source>
        <strain evidence="2 3">CBF10-2</strain>
    </source>
</reference>
<dbReference type="CDD" id="cd03801">
    <property type="entry name" value="GT4_PimA-like"/>
    <property type="match status" value="1"/>
</dbReference>
<organism evidence="2 3">
    <name type="scientific">Pseudomonas putida</name>
    <name type="common">Arthrobacter siderocapsulatus</name>
    <dbReference type="NCBI Taxonomy" id="303"/>
    <lineage>
        <taxon>Bacteria</taxon>
        <taxon>Pseudomonadati</taxon>
        <taxon>Pseudomonadota</taxon>
        <taxon>Gammaproteobacteria</taxon>
        <taxon>Pseudomonadales</taxon>
        <taxon>Pseudomonadaceae</taxon>
        <taxon>Pseudomonas</taxon>
    </lineage>
</organism>
<dbReference type="PANTHER" id="PTHR12526:SF636">
    <property type="entry name" value="BLL3647 PROTEIN"/>
    <property type="match status" value="1"/>
</dbReference>
<sequence>MRVLWTLPYLPWPITSGSKSRQFHLLRGMALRGHRITLLTQSRVPLCDRTREALEPLLERLIVLPRRPLRSPLNVLAAVSAGYPMRACINGLAPHLRHRFEQLLQEHWDVIQIEHSYSFQPFERALQSSGLPFVVSEHQVEWRRGAACQDLLPLWLRPFNSFDGWRYRRWETRVLAQASKVIAVSPCDADALSRLGGKPVEVVVNGVDCAHYQHIDFAPHSQRLLFVGNFEHCASRQAIEWALEEIMPQVWQGNPAVRLAIVGHALPEQWRLHWNDPRIEWVGYLPDLRELQRLSAVFFAPLRQGGGCKVKLLEAMAAGLPVVTTPSGVSGLEVKCGEHYLGAEDAGDLALTLTRLLNQPQRMRQLSQAGRAFVRERHDWSVAVMQLEGVHQRLLSRPVGVGDLPDALPSASAGPA</sequence>
<dbReference type="Pfam" id="PF13579">
    <property type="entry name" value="Glyco_trans_4_4"/>
    <property type="match status" value="1"/>
</dbReference>
<evidence type="ECO:0000259" key="1">
    <source>
        <dbReference type="Pfam" id="PF13579"/>
    </source>
</evidence>
<accession>A0A177SML4</accession>
<name>A0A177SML4_PSEPU</name>
<dbReference type="Proteomes" id="UP000077752">
    <property type="component" value="Unassembled WGS sequence"/>
</dbReference>
<evidence type="ECO:0000313" key="2">
    <source>
        <dbReference type="EMBL" id="OAI91938.1"/>
    </source>
</evidence>
<dbReference type="GO" id="GO:0016757">
    <property type="term" value="F:glycosyltransferase activity"/>
    <property type="evidence" value="ECO:0007669"/>
    <property type="project" value="TreeGrafter"/>
</dbReference>
<feature type="domain" description="Glycosyltransferase subfamily 4-like N-terminal" evidence="1">
    <location>
        <begin position="19"/>
        <end position="205"/>
    </location>
</feature>
<dbReference type="PANTHER" id="PTHR12526">
    <property type="entry name" value="GLYCOSYLTRANSFERASE"/>
    <property type="match status" value="1"/>
</dbReference>
<dbReference type="RefSeq" id="WP_064303200.1">
    <property type="nucleotide sequence ID" value="NZ_LUCV01000021.1"/>
</dbReference>
<dbReference type="AlphaFoldDB" id="A0A177SML4"/>
<evidence type="ECO:0000313" key="3">
    <source>
        <dbReference type="Proteomes" id="UP000077752"/>
    </source>
</evidence>
<keyword evidence="2" id="KW-0808">Transferase</keyword>
<gene>
    <name evidence="2" type="ORF">AYO28_19825</name>
</gene>
<dbReference type="SUPFAM" id="SSF53756">
    <property type="entry name" value="UDP-Glycosyltransferase/glycogen phosphorylase"/>
    <property type="match status" value="1"/>
</dbReference>
<comment type="caution">
    <text evidence="2">The sequence shown here is derived from an EMBL/GenBank/DDBJ whole genome shotgun (WGS) entry which is preliminary data.</text>
</comment>
<dbReference type="EMBL" id="LUCV01000021">
    <property type="protein sequence ID" value="OAI91938.1"/>
    <property type="molecule type" value="Genomic_DNA"/>
</dbReference>
<proteinExistence type="predicted"/>
<protein>
    <submittedName>
        <fullName evidence="2">Glycosyl transferase</fullName>
    </submittedName>
</protein>